<dbReference type="PANTHER" id="PTHR11575">
    <property type="entry name" value="5'-NUCLEOTIDASE-RELATED"/>
    <property type="match status" value="1"/>
</dbReference>
<organism evidence="12 13">
    <name type="scientific">Niallia taxi</name>
    <dbReference type="NCBI Taxonomy" id="2499688"/>
    <lineage>
        <taxon>Bacteria</taxon>
        <taxon>Bacillati</taxon>
        <taxon>Bacillota</taxon>
        <taxon>Bacilli</taxon>
        <taxon>Bacillales</taxon>
        <taxon>Bacillaceae</taxon>
        <taxon>Niallia</taxon>
    </lineage>
</organism>
<keyword evidence="8" id="KW-0812">Transmembrane</keyword>
<evidence type="ECO:0000256" key="2">
    <source>
        <dbReference type="ARBA" id="ARBA00022512"/>
    </source>
</evidence>
<feature type="region of interest" description="Disordered" evidence="7">
    <location>
        <begin position="553"/>
        <end position="658"/>
    </location>
</feature>
<evidence type="ECO:0000313" key="12">
    <source>
        <dbReference type="EMBL" id="RVT60701.1"/>
    </source>
</evidence>
<comment type="similarity">
    <text evidence="6">Belongs to the 5'-nucleotidase family.</text>
</comment>
<dbReference type="SUPFAM" id="SSF55816">
    <property type="entry name" value="5'-nucleotidase (syn. UDP-sugar hydrolase), C-terminal domain"/>
    <property type="match status" value="1"/>
</dbReference>
<feature type="domain" description="Gram-positive cocci surface proteins LPxTG" evidence="10">
    <location>
        <begin position="651"/>
        <end position="686"/>
    </location>
</feature>
<keyword evidence="3" id="KW-0964">Secreted</keyword>
<evidence type="ECO:0000256" key="3">
    <source>
        <dbReference type="ARBA" id="ARBA00022525"/>
    </source>
</evidence>
<dbReference type="AlphaFoldDB" id="A0A3S2X7N6"/>
<dbReference type="NCBIfam" id="TIGR01167">
    <property type="entry name" value="LPXTG_anchor"/>
    <property type="match status" value="1"/>
</dbReference>
<dbReference type="Pfam" id="PF02872">
    <property type="entry name" value="5_nucleotid_C"/>
    <property type="match status" value="1"/>
</dbReference>
<keyword evidence="8" id="KW-1133">Transmembrane helix</keyword>
<dbReference type="GO" id="GO:0000166">
    <property type="term" value="F:nucleotide binding"/>
    <property type="evidence" value="ECO:0007669"/>
    <property type="project" value="UniProtKB-KW"/>
</dbReference>
<evidence type="ECO:0000256" key="5">
    <source>
        <dbReference type="ARBA" id="ARBA00023088"/>
    </source>
</evidence>
<reference evidence="12 13" key="1">
    <citation type="submission" date="2019-01" db="EMBL/GenBank/DDBJ databases">
        <title>Bacillus sp. M5HDSG1-1, whole genome shotgun sequence.</title>
        <authorList>
            <person name="Tuo L."/>
        </authorList>
    </citation>
    <scope>NUCLEOTIDE SEQUENCE [LARGE SCALE GENOMIC DNA]</scope>
    <source>
        <strain evidence="12 13">M5HDSG1-1</strain>
    </source>
</reference>
<dbReference type="Gene3D" id="3.60.21.10">
    <property type="match status" value="1"/>
</dbReference>
<feature type="compositionally biased region" description="Polar residues" evidence="7">
    <location>
        <begin position="637"/>
        <end position="658"/>
    </location>
</feature>
<evidence type="ECO:0000256" key="6">
    <source>
        <dbReference type="RuleBase" id="RU362119"/>
    </source>
</evidence>
<dbReference type="GO" id="GO:0009166">
    <property type="term" value="P:nucleotide catabolic process"/>
    <property type="evidence" value="ECO:0007669"/>
    <property type="project" value="InterPro"/>
</dbReference>
<evidence type="ECO:0000256" key="1">
    <source>
        <dbReference type="ARBA" id="ARBA00004168"/>
    </source>
</evidence>
<dbReference type="EMBL" id="RZTZ01000006">
    <property type="protein sequence ID" value="RVT60701.1"/>
    <property type="molecule type" value="Genomic_DNA"/>
</dbReference>
<evidence type="ECO:0000259" key="9">
    <source>
        <dbReference type="Pfam" id="PF00149"/>
    </source>
</evidence>
<dbReference type="PANTHER" id="PTHR11575:SF24">
    <property type="entry name" value="5'-NUCLEOTIDASE"/>
    <property type="match status" value="1"/>
</dbReference>
<keyword evidence="2" id="KW-0134">Cell wall</keyword>
<dbReference type="Pfam" id="PF00149">
    <property type="entry name" value="Metallophos"/>
    <property type="match status" value="1"/>
</dbReference>
<evidence type="ECO:0000259" key="10">
    <source>
        <dbReference type="Pfam" id="PF00746"/>
    </source>
</evidence>
<keyword evidence="8" id="KW-0472">Membrane</keyword>
<dbReference type="Gene3D" id="3.90.780.10">
    <property type="entry name" value="5'-Nucleotidase, C-terminal domain"/>
    <property type="match status" value="1"/>
</dbReference>
<dbReference type="InterPro" id="IPR029052">
    <property type="entry name" value="Metallo-depent_PP-like"/>
</dbReference>
<dbReference type="GO" id="GO:0016787">
    <property type="term" value="F:hydrolase activity"/>
    <property type="evidence" value="ECO:0007669"/>
    <property type="project" value="UniProtKB-KW"/>
</dbReference>
<comment type="subcellular location">
    <subcellularLocation>
        <location evidence="1">Secreted</location>
        <location evidence="1">Cell wall</location>
        <topology evidence="1">Peptidoglycan-anchor</topology>
    </subcellularLocation>
</comment>
<keyword evidence="4 6" id="KW-0732">Signal</keyword>
<protein>
    <submittedName>
        <fullName evidence="12">LPXTG cell wall anchor domain-containing protein</fullName>
    </submittedName>
</protein>
<comment type="caution">
    <text evidence="12">The sequence shown here is derived from an EMBL/GenBank/DDBJ whole genome shotgun (WGS) entry which is preliminary data.</text>
</comment>
<dbReference type="InterPro" id="IPR036907">
    <property type="entry name" value="5'-Nucleotdase_C_sf"/>
</dbReference>
<feature type="compositionally biased region" description="Acidic residues" evidence="7">
    <location>
        <begin position="567"/>
        <end position="597"/>
    </location>
</feature>
<keyword evidence="5" id="KW-0572">Peptidoglycan-anchor</keyword>
<feature type="domain" description="5'-Nucleotidase C-terminal" evidence="11">
    <location>
        <begin position="360"/>
        <end position="509"/>
    </location>
</feature>
<dbReference type="SUPFAM" id="SSF56300">
    <property type="entry name" value="Metallo-dependent phosphatases"/>
    <property type="match status" value="1"/>
</dbReference>
<feature type="domain" description="Calcineurin-like phosphoesterase" evidence="9">
    <location>
        <begin position="40"/>
        <end position="259"/>
    </location>
</feature>
<dbReference type="InterPro" id="IPR008334">
    <property type="entry name" value="5'-Nucleotdase_C"/>
</dbReference>
<dbReference type="InterPro" id="IPR004843">
    <property type="entry name" value="Calcineurin-like_PHP"/>
</dbReference>
<evidence type="ECO:0000256" key="7">
    <source>
        <dbReference type="SAM" id="MobiDB-lite"/>
    </source>
</evidence>
<dbReference type="PRINTS" id="PR01607">
    <property type="entry name" value="APYRASEFAMLY"/>
</dbReference>
<keyword evidence="6" id="KW-0547">Nucleotide-binding</keyword>
<sequence>MRGRKQAAFLASIFSTLALSVSIILPTSTKAESAENYSLTIMHMNDTHAHADLLPNMVTAIKEVRAQDPNALLFNAGDVFSGTLYFNQFIGQADLALLNMMNIDAMVFGNHEFDLGSGENGQKSLSEFAAKANFPFLSANVDFSGDAYMASKQNNTYTETPEDGIVYNGMVKEVNGEKVGIFGLTTEDTANISSPVNVKFQNYIEKANEAVAAFEDMGINKIIAVTHIGYDSNPETGNDLLLAKYVDGIDVIVGGHSHTQLTAPVVVDQDENGAAKDKTVIVQAYQYSQNLGELKVDFDENGIVVGQTGQLIDVASKAADSEAAAVLAPYKSEIDSLTNQETGATAKKALTNPRLTDSAVSVRSNETELGNLVTDAMLAKAKERNENVVIAMQNGGGIRAAIDEGPITTGEVIAVLPFGNDPAVVQLTGDEIKQILEYSVRLAPAESGGFLHVAGMKFTYDSTKEAGSRVLTMQVKVNGQYEDIKAGQTYLVTTNNFTAKGGDGYEVFAKAYQEGRVQDIGAIDWEQLRDYMVQDLNGDVNPQIEGRIIDTLGKEQEPETPGQEPETPGEEPETPGEEPETPIEEPETPVTDDENNQDNDNGTETPVTDDNTSDDSDDNAGAVDDNKDNGSSDTDKNTQNQGSNTDKPGTSNNAGNTLPNTATNMYTMILVGGLLLVSGIVVMIYRKVKHA</sequence>
<feature type="chain" id="PRO_5039762882" evidence="6">
    <location>
        <begin position="32"/>
        <end position="691"/>
    </location>
</feature>
<evidence type="ECO:0000256" key="8">
    <source>
        <dbReference type="SAM" id="Phobius"/>
    </source>
</evidence>
<feature type="transmembrane region" description="Helical" evidence="8">
    <location>
        <begin position="665"/>
        <end position="685"/>
    </location>
</feature>
<gene>
    <name evidence="12" type="ORF">EM808_15750</name>
</gene>
<keyword evidence="6" id="KW-0378">Hydrolase</keyword>
<accession>A0A3S2X7N6</accession>
<evidence type="ECO:0000256" key="4">
    <source>
        <dbReference type="ARBA" id="ARBA00022729"/>
    </source>
</evidence>
<dbReference type="InterPro" id="IPR006179">
    <property type="entry name" value="5_nucleotidase/apyrase"/>
</dbReference>
<dbReference type="InterPro" id="IPR019931">
    <property type="entry name" value="LPXTG_anchor"/>
</dbReference>
<keyword evidence="13" id="KW-1185">Reference proteome</keyword>
<proteinExistence type="inferred from homology"/>
<dbReference type="Pfam" id="PF00746">
    <property type="entry name" value="Gram_pos_anchor"/>
    <property type="match status" value="1"/>
</dbReference>
<name>A0A3S2X7N6_9BACI</name>
<feature type="compositionally biased region" description="Basic and acidic residues" evidence="7">
    <location>
        <begin position="624"/>
        <end position="636"/>
    </location>
</feature>
<feature type="signal peptide" evidence="6">
    <location>
        <begin position="1"/>
        <end position="31"/>
    </location>
</feature>
<dbReference type="Proteomes" id="UP000288024">
    <property type="component" value="Unassembled WGS sequence"/>
</dbReference>
<evidence type="ECO:0000259" key="11">
    <source>
        <dbReference type="Pfam" id="PF02872"/>
    </source>
</evidence>
<evidence type="ECO:0000313" key="13">
    <source>
        <dbReference type="Proteomes" id="UP000288024"/>
    </source>
</evidence>
<dbReference type="RefSeq" id="WP_127739172.1">
    <property type="nucleotide sequence ID" value="NZ_RZTZ01000006.1"/>
</dbReference>